<proteinExistence type="predicted"/>
<keyword evidence="3" id="KW-1185">Reference proteome</keyword>
<organism evidence="2 3">
    <name type="scientific">Auxenochlorella protothecoides</name>
    <name type="common">Green microalga</name>
    <name type="synonym">Chlorella protothecoides</name>
    <dbReference type="NCBI Taxonomy" id="3075"/>
    <lineage>
        <taxon>Eukaryota</taxon>
        <taxon>Viridiplantae</taxon>
        <taxon>Chlorophyta</taxon>
        <taxon>core chlorophytes</taxon>
        <taxon>Trebouxiophyceae</taxon>
        <taxon>Chlorellales</taxon>
        <taxon>Chlorellaceae</taxon>
        <taxon>Auxenochlorella</taxon>
    </lineage>
</organism>
<name>A0A087SRX4_AUXPR</name>
<dbReference type="KEGG" id="apro:F751_3285"/>
<dbReference type="Proteomes" id="UP000028924">
    <property type="component" value="Unassembled WGS sequence"/>
</dbReference>
<feature type="region of interest" description="Disordered" evidence="1">
    <location>
        <begin position="1"/>
        <end position="57"/>
    </location>
</feature>
<gene>
    <name evidence="2" type="ORF">F751_3285</name>
</gene>
<dbReference type="RefSeq" id="XP_011401493.1">
    <property type="nucleotide sequence ID" value="XM_011403191.1"/>
</dbReference>
<evidence type="ECO:0000256" key="1">
    <source>
        <dbReference type="SAM" id="MobiDB-lite"/>
    </source>
</evidence>
<feature type="compositionally biased region" description="Polar residues" evidence="1">
    <location>
        <begin position="24"/>
        <end position="36"/>
    </location>
</feature>
<sequence length="75" mass="7396">MASVRASTPADRATMAPARPASSGPANPSPFSSTNARPARVASTKSGSHAPGICSTEGATLALPRAASKVPARLP</sequence>
<accession>A0A087SRX4</accession>
<dbReference type="GeneID" id="23614676"/>
<dbReference type="AlphaFoldDB" id="A0A087SRX4"/>
<protein>
    <submittedName>
        <fullName evidence="2">Uncharacterized protein</fullName>
    </submittedName>
</protein>
<evidence type="ECO:0000313" key="2">
    <source>
        <dbReference type="EMBL" id="KFM28478.1"/>
    </source>
</evidence>
<reference evidence="2 3" key="1">
    <citation type="journal article" date="2014" name="BMC Genomics">
        <title>Oil accumulation mechanisms of the oleaginous microalga Chlorella protothecoides revealed through its genome, transcriptomes, and proteomes.</title>
        <authorList>
            <person name="Gao C."/>
            <person name="Wang Y."/>
            <person name="Shen Y."/>
            <person name="Yan D."/>
            <person name="He X."/>
            <person name="Dai J."/>
            <person name="Wu Q."/>
        </authorList>
    </citation>
    <scope>NUCLEOTIDE SEQUENCE [LARGE SCALE GENOMIC DNA]</scope>
    <source>
        <strain evidence="2 3">0710</strain>
    </source>
</reference>
<dbReference type="EMBL" id="KL662170">
    <property type="protein sequence ID" value="KFM28478.1"/>
    <property type="molecule type" value="Genomic_DNA"/>
</dbReference>
<evidence type="ECO:0000313" key="3">
    <source>
        <dbReference type="Proteomes" id="UP000028924"/>
    </source>
</evidence>